<dbReference type="PANTHER" id="PTHR31806:SF5">
    <property type="entry name" value="PURINE-CYTOSINE PERMEASE FCY21"/>
    <property type="match status" value="1"/>
</dbReference>
<feature type="transmembrane region" description="Helical" evidence="8">
    <location>
        <begin position="281"/>
        <end position="301"/>
    </location>
</feature>
<feature type="transmembrane region" description="Helical" evidence="8">
    <location>
        <begin position="332"/>
        <end position="352"/>
    </location>
</feature>
<evidence type="ECO:0000313" key="9">
    <source>
        <dbReference type="EMBL" id="KAL0566742.1"/>
    </source>
</evidence>
<feature type="transmembrane region" description="Helical" evidence="8">
    <location>
        <begin position="307"/>
        <end position="325"/>
    </location>
</feature>
<keyword evidence="4 8" id="KW-0812">Transmembrane</keyword>
<dbReference type="InterPro" id="IPR001248">
    <property type="entry name" value="Pur-cyt_permease"/>
</dbReference>
<feature type="transmembrane region" description="Helical" evidence="8">
    <location>
        <begin position="629"/>
        <end position="648"/>
    </location>
</feature>
<keyword evidence="5 8" id="KW-1133">Transmembrane helix</keyword>
<reference evidence="9 10" key="1">
    <citation type="submission" date="2024-02" db="EMBL/GenBank/DDBJ databases">
        <title>A draft genome for the cacao thread blight pathogen Marasmius crinis-equi.</title>
        <authorList>
            <person name="Cohen S.P."/>
            <person name="Baruah I.K."/>
            <person name="Amoako-Attah I."/>
            <person name="Bukari Y."/>
            <person name="Meinhardt L.W."/>
            <person name="Bailey B.A."/>
        </authorList>
    </citation>
    <scope>NUCLEOTIDE SEQUENCE [LARGE SCALE GENOMIC DNA]</scope>
    <source>
        <strain evidence="9 10">GH-76</strain>
    </source>
</reference>
<accession>A0ABR3EV05</accession>
<dbReference type="InterPro" id="IPR026030">
    <property type="entry name" value="Pur-cyt_permease_Fcy2/21/22"/>
</dbReference>
<feature type="transmembrane region" description="Helical" evidence="8">
    <location>
        <begin position="550"/>
        <end position="571"/>
    </location>
</feature>
<feature type="transmembrane region" description="Helical" evidence="8">
    <location>
        <begin position="426"/>
        <end position="452"/>
    </location>
</feature>
<evidence type="ECO:0000256" key="4">
    <source>
        <dbReference type="ARBA" id="ARBA00022692"/>
    </source>
</evidence>
<evidence type="ECO:0000256" key="3">
    <source>
        <dbReference type="ARBA" id="ARBA00022448"/>
    </source>
</evidence>
<dbReference type="Gene3D" id="1.10.4160.10">
    <property type="entry name" value="Hydantoin permease"/>
    <property type="match status" value="1"/>
</dbReference>
<keyword evidence="6 8" id="KW-0472">Membrane</keyword>
<evidence type="ECO:0000256" key="5">
    <source>
        <dbReference type="ARBA" id="ARBA00022989"/>
    </source>
</evidence>
<comment type="subcellular location">
    <subcellularLocation>
        <location evidence="1">Membrane</location>
        <topology evidence="1">Multi-pass membrane protein</topology>
    </subcellularLocation>
</comment>
<comment type="caution">
    <text evidence="9">The sequence shown here is derived from an EMBL/GenBank/DDBJ whole genome shotgun (WGS) entry which is preliminary data.</text>
</comment>
<feature type="transmembrane region" description="Helical" evidence="8">
    <location>
        <begin position="485"/>
        <end position="510"/>
    </location>
</feature>
<feature type="transmembrane region" description="Helical" evidence="8">
    <location>
        <begin position="358"/>
        <end position="375"/>
    </location>
</feature>
<sequence>MKTKPYTGADMCDNCSTTSFVTSITPSVDDGYFAFAKIKDEVCLVQVSSLTPITALTTIDIKIFRHEFITIFRLLESRTMHPDDINIIEILDDRLKCYEEEKETVFLAKEAVQRLRKLSLPSRPFYPGYFKPRARAAATIPMRRGYVVTSERRSGRTTILPNSPHETHTATATCEDMRWTVIYISKCSREGLSGTVNLAAKTTKPAQKDMENVEDAAKGPYADSSSQKAADEVELGRESRSRDLDFNEWTSRLGVSCTVEVNGMATGALGPQIFGLGFRNCCIVLVIADIIYFGAILPAAFNVFSMIGFLILSCITGGQLLAAVFSNLNDTLGIVIIALVSLAISFCGYQVLHWFDTYAWIPNLVIYITFLAVGGKNLNLRPEVAAPTAAAIISYGTTAGASCSSWAPMAADYGVYHRADVSGLKLFLYAYFGILLSTFPGHIIGAALAAAAPAVPSWSAGLEDGKNFGNFLAAVLEPVGGFGKFLIVIATLTLPAQSAITMYSFGVSLMSVSRMFTKIPRYAYSVISTAIVIPVSIVGATTFFETFQQIINLIGYWSASYAAIVLVEHFVFRRNTFSNYKVEFWQSASRLPLGFAGVVAFGLSFGLIVPSMEQAWHVGQFAQKGTGDIGLITGFFSAGLFYAILRAVEKRLAPEHDA</sequence>
<evidence type="ECO:0000256" key="7">
    <source>
        <dbReference type="SAM" id="MobiDB-lite"/>
    </source>
</evidence>
<evidence type="ECO:0000313" key="10">
    <source>
        <dbReference type="Proteomes" id="UP001465976"/>
    </source>
</evidence>
<organism evidence="9 10">
    <name type="scientific">Marasmius crinis-equi</name>
    <dbReference type="NCBI Taxonomy" id="585013"/>
    <lineage>
        <taxon>Eukaryota</taxon>
        <taxon>Fungi</taxon>
        <taxon>Dikarya</taxon>
        <taxon>Basidiomycota</taxon>
        <taxon>Agaricomycotina</taxon>
        <taxon>Agaricomycetes</taxon>
        <taxon>Agaricomycetidae</taxon>
        <taxon>Agaricales</taxon>
        <taxon>Marasmiineae</taxon>
        <taxon>Marasmiaceae</taxon>
        <taxon>Marasmius</taxon>
    </lineage>
</organism>
<feature type="transmembrane region" description="Helical" evidence="8">
    <location>
        <begin position="522"/>
        <end position="544"/>
    </location>
</feature>
<gene>
    <name evidence="9" type="ORF">V5O48_015260</name>
</gene>
<evidence type="ECO:0000256" key="1">
    <source>
        <dbReference type="ARBA" id="ARBA00004141"/>
    </source>
</evidence>
<evidence type="ECO:0000256" key="8">
    <source>
        <dbReference type="SAM" id="Phobius"/>
    </source>
</evidence>
<keyword evidence="3" id="KW-0813">Transport</keyword>
<dbReference type="Proteomes" id="UP001465976">
    <property type="component" value="Unassembled WGS sequence"/>
</dbReference>
<name>A0ABR3EV05_9AGAR</name>
<keyword evidence="10" id="KW-1185">Reference proteome</keyword>
<proteinExistence type="inferred from homology"/>
<comment type="similarity">
    <text evidence="2">Belongs to the purine-cytosine permease (2.A.39) family.</text>
</comment>
<dbReference type="PANTHER" id="PTHR31806">
    <property type="entry name" value="PURINE-CYTOSINE PERMEASE FCY2-RELATED"/>
    <property type="match status" value="1"/>
</dbReference>
<feature type="region of interest" description="Disordered" evidence="7">
    <location>
        <begin position="217"/>
        <end position="236"/>
    </location>
</feature>
<evidence type="ECO:0000256" key="2">
    <source>
        <dbReference type="ARBA" id="ARBA00008974"/>
    </source>
</evidence>
<feature type="transmembrane region" description="Helical" evidence="8">
    <location>
        <begin position="591"/>
        <end position="609"/>
    </location>
</feature>
<dbReference type="Pfam" id="PF02133">
    <property type="entry name" value="Transp_cyt_pur"/>
    <property type="match status" value="1"/>
</dbReference>
<protein>
    <submittedName>
        <fullName evidence="9">Uncharacterized protein</fullName>
    </submittedName>
</protein>
<dbReference type="EMBL" id="JBAHYK010001792">
    <property type="protein sequence ID" value="KAL0566742.1"/>
    <property type="molecule type" value="Genomic_DNA"/>
</dbReference>
<evidence type="ECO:0000256" key="6">
    <source>
        <dbReference type="ARBA" id="ARBA00023136"/>
    </source>
</evidence>